<protein>
    <recommendedName>
        <fullName evidence="1">Co-chaperone DjlA N-terminal domain-containing protein</fullName>
    </recommendedName>
</protein>
<feature type="domain" description="Co-chaperone DjlA N-terminal" evidence="1">
    <location>
        <begin position="162"/>
        <end position="264"/>
    </location>
</feature>
<dbReference type="Gene3D" id="1.10.3680.10">
    <property type="entry name" value="TerB-like"/>
    <property type="match status" value="1"/>
</dbReference>
<dbReference type="KEGG" id="pstg:E8M01_32355"/>
<evidence type="ECO:0000313" key="3">
    <source>
        <dbReference type="Proteomes" id="UP000298781"/>
    </source>
</evidence>
<reference evidence="2 3" key="1">
    <citation type="submission" date="2019-04" db="EMBL/GenBank/DDBJ databases">
        <title>Phreatobacter aquaticus sp. nov.</title>
        <authorList>
            <person name="Choi A."/>
        </authorList>
    </citation>
    <scope>NUCLEOTIDE SEQUENCE [LARGE SCALE GENOMIC DNA]</scope>
    <source>
        <strain evidence="2 3">KCTC 52518</strain>
    </source>
</reference>
<dbReference type="EMBL" id="CP039690">
    <property type="protein sequence ID" value="QCI68510.1"/>
    <property type="molecule type" value="Genomic_DNA"/>
</dbReference>
<organism evidence="2 3">
    <name type="scientific">Phreatobacter stygius</name>
    <dbReference type="NCBI Taxonomy" id="1940610"/>
    <lineage>
        <taxon>Bacteria</taxon>
        <taxon>Pseudomonadati</taxon>
        <taxon>Pseudomonadota</taxon>
        <taxon>Alphaproteobacteria</taxon>
        <taxon>Hyphomicrobiales</taxon>
        <taxon>Phreatobacteraceae</taxon>
        <taxon>Phreatobacter</taxon>
    </lineage>
</organism>
<dbReference type="SUPFAM" id="SSF158682">
    <property type="entry name" value="TerB-like"/>
    <property type="match status" value="1"/>
</dbReference>
<dbReference type="OrthoDB" id="7173212at2"/>
<keyword evidence="3" id="KW-1185">Reference proteome</keyword>
<evidence type="ECO:0000313" key="2">
    <source>
        <dbReference type="EMBL" id="QCI68510.1"/>
    </source>
</evidence>
<sequence>MPDDPAIAPSSCSAAGPGAATMAWGTAMATRPITRPPRPGAADAPDASLPPIAAGRSFLIEYEDAAGRLQLRPVTVWSVKVGADGVPILVVHSHDRRALRSFRLDRIKAVADFDGVVQEPLADFFMQVLGLDWPGPSHGRSDAKLAADRWAVVRKVAREGGLVLLAAMAAADSHVSAEEVQVILDHALRTCAAQGIRLTIAESERLRTSIGRMRPSPEAVDRAVVALADADAATIAAVIDACLAIADADGFRHHREMTLLNRLSFGLTGRRLPGAA</sequence>
<dbReference type="InterPro" id="IPR029024">
    <property type="entry name" value="TerB-like"/>
</dbReference>
<gene>
    <name evidence="2" type="ORF">E8M01_32355</name>
</gene>
<evidence type="ECO:0000259" key="1">
    <source>
        <dbReference type="Pfam" id="PF05099"/>
    </source>
</evidence>
<dbReference type="Proteomes" id="UP000298781">
    <property type="component" value="Chromosome"/>
</dbReference>
<accession>A0A4D7BCH1</accession>
<dbReference type="InterPro" id="IPR007791">
    <property type="entry name" value="DjlA_N"/>
</dbReference>
<dbReference type="AlphaFoldDB" id="A0A4D7BCH1"/>
<proteinExistence type="predicted"/>
<name>A0A4D7BCH1_9HYPH</name>
<dbReference type="Pfam" id="PF05099">
    <property type="entry name" value="TerB"/>
    <property type="match status" value="1"/>
</dbReference>